<keyword evidence="1" id="KW-0678">Repressor</keyword>
<dbReference type="PRINTS" id="PR00455">
    <property type="entry name" value="HTHTETR"/>
</dbReference>
<dbReference type="AlphaFoldDB" id="A0A5C6W5A0"/>
<dbReference type="Gene3D" id="1.10.357.10">
    <property type="entry name" value="Tetracycline Repressor, domain 2"/>
    <property type="match status" value="1"/>
</dbReference>
<dbReference type="Pfam" id="PF00440">
    <property type="entry name" value="TetR_N"/>
    <property type="match status" value="1"/>
</dbReference>
<evidence type="ECO:0000313" key="6">
    <source>
        <dbReference type="Proteomes" id="UP000321363"/>
    </source>
</evidence>
<dbReference type="GO" id="GO:0003677">
    <property type="term" value="F:DNA binding"/>
    <property type="evidence" value="ECO:0007669"/>
    <property type="project" value="UniProtKB-UniRule"/>
</dbReference>
<evidence type="ECO:0000256" key="2">
    <source>
        <dbReference type="ARBA" id="ARBA00023125"/>
    </source>
</evidence>
<comment type="caution">
    <text evidence="5">The sequence shown here is derived from an EMBL/GenBank/DDBJ whole genome shotgun (WGS) entry which is preliminary data.</text>
</comment>
<dbReference type="SUPFAM" id="SSF46689">
    <property type="entry name" value="Homeodomain-like"/>
    <property type="match status" value="1"/>
</dbReference>
<dbReference type="InterPro" id="IPR050624">
    <property type="entry name" value="HTH-type_Tx_Regulator"/>
</dbReference>
<organism evidence="5 6">
    <name type="scientific">Metabacillus litoralis</name>
    <dbReference type="NCBI Taxonomy" id="152268"/>
    <lineage>
        <taxon>Bacteria</taxon>
        <taxon>Bacillati</taxon>
        <taxon>Bacillota</taxon>
        <taxon>Bacilli</taxon>
        <taxon>Bacillales</taxon>
        <taxon>Bacillaceae</taxon>
        <taxon>Metabacillus</taxon>
    </lineage>
</organism>
<gene>
    <name evidence="5" type="ORF">FS935_08930</name>
</gene>
<evidence type="ECO:0000313" key="5">
    <source>
        <dbReference type="EMBL" id="TXC91021.1"/>
    </source>
</evidence>
<proteinExistence type="predicted"/>
<name>A0A5C6W5A0_9BACI</name>
<dbReference type="InterPro" id="IPR001647">
    <property type="entry name" value="HTH_TetR"/>
</dbReference>
<accession>A0A5C6W5A0</accession>
<dbReference type="RefSeq" id="WP_146947709.1">
    <property type="nucleotide sequence ID" value="NZ_VOQF01000005.1"/>
</dbReference>
<dbReference type="OrthoDB" id="9812993at2"/>
<dbReference type="EMBL" id="VOQF01000005">
    <property type="protein sequence ID" value="TXC91021.1"/>
    <property type="molecule type" value="Genomic_DNA"/>
</dbReference>
<feature type="domain" description="HTH tetR-type" evidence="4">
    <location>
        <begin position="2"/>
        <end position="62"/>
    </location>
</feature>
<dbReference type="Proteomes" id="UP000321363">
    <property type="component" value="Unassembled WGS sequence"/>
</dbReference>
<evidence type="ECO:0000256" key="3">
    <source>
        <dbReference type="PROSITE-ProRule" id="PRU00335"/>
    </source>
</evidence>
<dbReference type="InterPro" id="IPR009057">
    <property type="entry name" value="Homeodomain-like_sf"/>
</dbReference>
<keyword evidence="2 3" id="KW-0238">DNA-binding</keyword>
<dbReference type="PANTHER" id="PTHR43479">
    <property type="entry name" value="ACREF/ENVCD OPERON REPRESSOR-RELATED"/>
    <property type="match status" value="1"/>
</dbReference>
<reference evidence="5 6" key="1">
    <citation type="journal article" date="2005" name="Int. J. Syst. Evol. Microbiol.">
        <title>Bacillus litoralis sp. nov., isolated from a tidal flat of the Yellow Sea in Korea.</title>
        <authorList>
            <person name="Yoon J.H."/>
            <person name="Oh T.K."/>
        </authorList>
    </citation>
    <scope>NUCLEOTIDE SEQUENCE [LARGE SCALE GENOMIC DNA]</scope>
    <source>
        <strain evidence="5 6">SW-211</strain>
    </source>
</reference>
<dbReference type="PROSITE" id="PS50977">
    <property type="entry name" value="HTH_TETR_2"/>
    <property type="match status" value="1"/>
</dbReference>
<feature type="DNA-binding region" description="H-T-H motif" evidence="3">
    <location>
        <begin position="25"/>
        <end position="44"/>
    </location>
</feature>
<evidence type="ECO:0000256" key="1">
    <source>
        <dbReference type="ARBA" id="ARBA00022491"/>
    </source>
</evidence>
<evidence type="ECO:0000259" key="4">
    <source>
        <dbReference type="PROSITE" id="PS50977"/>
    </source>
</evidence>
<protein>
    <submittedName>
        <fullName evidence="5">TetR/AcrR family transcriptional regulator</fullName>
    </submittedName>
</protein>
<dbReference type="PANTHER" id="PTHR43479:SF22">
    <property type="entry name" value="TRANSCRIPTIONAL REGULATOR, TETR FAMILY"/>
    <property type="match status" value="1"/>
</dbReference>
<keyword evidence="6" id="KW-1185">Reference proteome</keyword>
<sequence length="281" mass="32446">MNAKEKMIIEAGSRLFAKKGYSTTSIQEIVDACGMSKGAFYLHFKSKDALLLAAFKYQFNMIKSKIDSIDIEGVDPREAFINQLTIQFEEINRHKDFIIMQFREQTTPINTEVEDFIRKMGYEIGSLYHQSLTRLYGTSISAYMYDLNIILQGIIQSYLKLIIFEQSSIDVRKLSIYIMNRMDDLASGYKVSKEEPIITLDWITKHSEPLITSSKDALLQQLAKAISETEDENLSITLEVIEEELKKDKPRLPVIQGMINNIPEKSQLRSLRNQIKDYFEL</sequence>